<dbReference type="Proteomes" id="UP001152795">
    <property type="component" value="Unassembled WGS sequence"/>
</dbReference>
<feature type="non-terminal residue" evidence="1">
    <location>
        <position position="207"/>
    </location>
</feature>
<dbReference type="EMBL" id="CACRXK020023492">
    <property type="protein sequence ID" value="CAB4037810.1"/>
    <property type="molecule type" value="Genomic_DNA"/>
</dbReference>
<proteinExistence type="predicted"/>
<dbReference type="AlphaFoldDB" id="A0A7D9JYR4"/>
<dbReference type="CDD" id="cd19757">
    <property type="entry name" value="Bbox1"/>
    <property type="match status" value="1"/>
</dbReference>
<reference evidence="1" key="1">
    <citation type="submission" date="2020-04" db="EMBL/GenBank/DDBJ databases">
        <authorList>
            <person name="Alioto T."/>
            <person name="Alioto T."/>
            <person name="Gomez Garrido J."/>
        </authorList>
    </citation>
    <scope>NUCLEOTIDE SEQUENCE</scope>
    <source>
        <strain evidence="1">A484AB</strain>
    </source>
</reference>
<evidence type="ECO:0000313" key="1">
    <source>
        <dbReference type="EMBL" id="CAB4037810.1"/>
    </source>
</evidence>
<comment type="caution">
    <text evidence="1">The sequence shown here is derived from an EMBL/GenBank/DDBJ whole genome shotgun (WGS) entry which is preliminary data.</text>
</comment>
<gene>
    <name evidence="1" type="ORF">PACLA_8A062667</name>
</gene>
<organism evidence="1 2">
    <name type="scientific">Paramuricea clavata</name>
    <name type="common">Red gorgonian</name>
    <name type="synonym">Violescent sea-whip</name>
    <dbReference type="NCBI Taxonomy" id="317549"/>
    <lineage>
        <taxon>Eukaryota</taxon>
        <taxon>Metazoa</taxon>
        <taxon>Cnidaria</taxon>
        <taxon>Anthozoa</taxon>
        <taxon>Octocorallia</taxon>
        <taxon>Malacalcyonacea</taxon>
        <taxon>Plexauridae</taxon>
        <taxon>Paramuricea</taxon>
    </lineage>
</organism>
<accession>A0A7D9JYR4</accession>
<sequence>MPKRKKTKDFLEDIGSFEFDELSVSRTGRLVEENKRLELDFSGFLGCSSKDVSGRSSDAHGHGTRDLEDHLCEDTNIFEEESDEEGESLSSHNKRKFRLLSSWRKEREYLIKAYRKSSHVPHTAFCCNCLSENPEFRCKDCGPYSFFCSKCLVEVHDTKNYFHSPEKWQDNMFVGVKMKTPKLKNPLHHCEFPELGYFKIVLITDEK</sequence>
<keyword evidence="2" id="KW-1185">Reference proteome</keyword>
<evidence type="ECO:0000313" key="2">
    <source>
        <dbReference type="Proteomes" id="UP001152795"/>
    </source>
</evidence>
<name>A0A7D9JYR4_PARCT</name>
<protein>
    <submittedName>
        <fullName evidence="1">Uncharacterized protein</fullName>
    </submittedName>
</protein>